<feature type="compositionally biased region" description="Basic residues" evidence="1">
    <location>
        <begin position="7"/>
        <end position="20"/>
    </location>
</feature>
<evidence type="ECO:0000313" key="2">
    <source>
        <dbReference type="EMBL" id="RZR71301.1"/>
    </source>
</evidence>
<name>A0A445MAM4_ENSVE</name>
<gene>
    <name evidence="2" type="ORF">BHM03_00004472</name>
</gene>
<dbReference type="AlphaFoldDB" id="A0A445MAM4"/>
<sequence>MDDSNINHRRIRSPSSHRGKSTLICGHDKSVACSSFSGGFSLRSKLSPRCDLLGLGDQPNLNSTKSARSLSSIRISNTSNFASIRSFDVMANDSRSIILRSFFCCRVKGMDQWDELVAERDKDQG</sequence>
<dbReference type="Proteomes" id="UP000290560">
    <property type="component" value="Unassembled WGS sequence"/>
</dbReference>
<protein>
    <submittedName>
        <fullName evidence="2">Uncharacterized protein</fullName>
    </submittedName>
</protein>
<reference evidence="2" key="1">
    <citation type="journal article" date="2018" name="Data Brief">
        <title>Genome sequence data from 17 accessions of Ensete ventricosum, a staple food crop for millions in Ethiopia.</title>
        <authorList>
            <person name="Yemataw Z."/>
            <person name="Muzemil S."/>
            <person name="Ambachew D."/>
            <person name="Tripathi L."/>
            <person name="Tesfaye K."/>
            <person name="Chala A."/>
            <person name="Farbos A."/>
            <person name="O'Neill P."/>
            <person name="Moore K."/>
            <person name="Grant M."/>
            <person name="Studholme D.J."/>
        </authorList>
    </citation>
    <scope>NUCLEOTIDE SEQUENCE [LARGE SCALE GENOMIC DNA]</scope>
    <source>
        <tissue evidence="2">Leaf</tissue>
    </source>
</reference>
<feature type="region of interest" description="Disordered" evidence="1">
    <location>
        <begin position="1"/>
        <end position="20"/>
    </location>
</feature>
<evidence type="ECO:0000256" key="1">
    <source>
        <dbReference type="SAM" id="MobiDB-lite"/>
    </source>
</evidence>
<accession>A0A445MAM4</accession>
<proteinExistence type="predicted"/>
<dbReference type="EMBL" id="KV875515">
    <property type="protein sequence ID" value="RZR71301.1"/>
    <property type="molecule type" value="Genomic_DNA"/>
</dbReference>
<organism evidence="2">
    <name type="scientific">Ensete ventricosum</name>
    <name type="common">Abyssinian banana</name>
    <name type="synonym">Musa ensete</name>
    <dbReference type="NCBI Taxonomy" id="4639"/>
    <lineage>
        <taxon>Eukaryota</taxon>
        <taxon>Viridiplantae</taxon>
        <taxon>Streptophyta</taxon>
        <taxon>Embryophyta</taxon>
        <taxon>Tracheophyta</taxon>
        <taxon>Spermatophyta</taxon>
        <taxon>Magnoliopsida</taxon>
        <taxon>Liliopsida</taxon>
        <taxon>Zingiberales</taxon>
        <taxon>Musaceae</taxon>
        <taxon>Ensete</taxon>
    </lineage>
</organism>